<accession>A0A162XJT0</accession>
<keyword evidence="2" id="KW-1185">Reference proteome</keyword>
<sequence length="110" mass="12918">MSTVRRPLTNAEQAYRTTYIDLCSLYSDRKYDEAEKLAWQFYQYLNIPLILRIMCCIVLGKAMISPTAPRQNSERILKSQTVKPDSIFDIHTQPNQETCRNQPLFRESQL</sequence>
<comment type="caution">
    <text evidence="1">The sequence shown here is derived from an EMBL/GenBank/DDBJ whole genome shotgun (WGS) entry which is preliminary data.</text>
</comment>
<dbReference type="AlphaFoldDB" id="A0A162XJT0"/>
<organism evidence="1 2">
    <name type="scientific">Didymella rabiei</name>
    <name type="common">Chickpea ascochyta blight fungus</name>
    <name type="synonym">Mycosphaerella rabiei</name>
    <dbReference type="NCBI Taxonomy" id="5454"/>
    <lineage>
        <taxon>Eukaryota</taxon>
        <taxon>Fungi</taxon>
        <taxon>Dikarya</taxon>
        <taxon>Ascomycota</taxon>
        <taxon>Pezizomycotina</taxon>
        <taxon>Dothideomycetes</taxon>
        <taxon>Pleosporomycetidae</taxon>
        <taxon>Pleosporales</taxon>
        <taxon>Pleosporineae</taxon>
        <taxon>Didymellaceae</taxon>
        <taxon>Ascochyta</taxon>
    </lineage>
</organism>
<gene>
    <name evidence="1" type="ORF">ST47_g9178</name>
</gene>
<evidence type="ECO:0000313" key="1">
    <source>
        <dbReference type="EMBL" id="KZM19586.1"/>
    </source>
</evidence>
<protein>
    <submittedName>
        <fullName evidence="1">Uncharacterized protein</fullName>
    </submittedName>
</protein>
<dbReference type="EMBL" id="JYNV01000290">
    <property type="protein sequence ID" value="KZM19586.1"/>
    <property type="molecule type" value="Genomic_DNA"/>
</dbReference>
<proteinExistence type="predicted"/>
<dbReference type="Proteomes" id="UP000076837">
    <property type="component" value="Unassembled WGS sequence"/>
</dbReference>
<reference evidence="1 2" key="1">
    <citation type="journal article" date="2016" name="Sci. Rep.">
        <title>Draft genome sequencing and secretome analysis of fungal phytopathogen Ascochyta rabiei provides insight into the necrotrophic effector repertoire.</title>
        <authorList>
            <person name="Verma S."/>
            <person name="Gazara R.K."/>
            <person name="Nizam S."/>
            <person name="Parween S."/>
            <person name="Chattopadhyay D."/>
            <person name="Verma P.K."/>
        </authorList>
    </citation>
    <scope>NUCLEOTIDE SEQUENCE [LARGE SCALE GENOMIC DNA]</scope>
    <source>
        <strain evidence="1 2">ArDII</strain>
    </source>
</reference>
<name>A0A162XJT0_DIDRA</name>
<dbReference type="OrthoDB" id="10442361at2759"/>
<evidence type="ECO:0000313" key="2">
    <source>
        <dbReference type="Proteomes" id="UP000076837"/>
    </source>
</evidence>